<evidence type="ECO:0000313" key="1">
    <source>
        <dbReference type="EMBL" id="CCD50315.1"/>
    </source>
</evidence>
<dbReference type="HOGENOM" id="CLU_2426761_0_0_1"/>
<dbReference type="AlphaFoldDB" id="G2YFA8"/>
<dbReference type="InParanoid" id="G2YFA8"/>
<organism evidence="1 2">
    <name type="scientific">Botryotinia fuckeliana (strain T4)</name>
    <name type="common">Noble rot fungus</name>
    <name type="synonym">Botrytis cinerea</name>
    <dbReference type="NCBI Taxonomy" id="999810"/>
    <lineage>
        <taxon>Eukaryota</taxon>
        <taxon>Fungi</taxon>
        <taxon>Dikarya</taxon>
        <taxon>Ascomycota</taxon>
        <taxon>Pezizomycotina</taxon>
        <taxon>Leotiomycetes</taxon>
        <taxon>Helotiales</taxon>
        <taxon>Sclerotiniaceae</taxon>
        <taxon>Botrytis</taxon>
    </lineage>
</organism>
<reference evidence="2" key="1">
    <citation type="journal article" date="2011" name="PLoS Genet.">
        <title>Genomic analysis of the necrotrophic fungal pathogens Sclerotinia sclerotiorum and Botrytis cinerea.</title>
        <authorList>
            <person name="Amselem J."/>
            <person name="Cuomo C.A."/>
            <person name="van Kan J.A."/>
            <person name="Viaud M."/>
            <person name="Benito E.P."/>
            <person name="Couloux A."/>
            <person name="Coutinho P.M."/>
            <person name="de Vries R.P."/>
            <person name="Dyer P.S."/>
            <person name="Fillinger S."/>
            <person name="Fournier E."/>
            <person name="Gout L."/>
            <person name="Hahn M."/>
            <person name="Kohn L."/>
            <person name="Lapalu N."/>
            <person name="Plummer K.M."/>
            <person name="Pradier J.M."/>
            <person name="Quevillon E."/>
            <person name="Sharon A."/>
            <person name="Simon A."/>
            <person name="ten Have A."/>
            <person name="Tudzynski B."/>
            <person name="Tudzynski P."/>
            <person name="Wincker P."/>
            <person name="Andrew M."/>
            <person name="Anthouard V."/>
            <person name="Beever R.E."/>
            <person name="Beffa R."/>
            <person name="Benoit I."/>
            <person name="Bouzid O."/>
            <person name="Brault B."/>
            <person name="Chen Z."/>
            <person name="Choquer M."/>
            <person name="Collemare J."/>
            <person name="Cotton P."/>
            <person name="Danchin E.G."/>
            <person name="Da Silva C."/>
            <person name="Gautier A."/>
            <person name="Giraud C."/>
            <person name="Giraud T."/>
            <person name="Gonzalez C."/>
            <person name="Grossetete S."/>
            <person name="Guldener U."/>
            <person name="Henrissat B."/>
            <person name="Howlett B.J."/>
            <person name="Kodira C."/>
            <person name="Kretschmer M."/>
            <person name="Lappartient A."/>
            <person name="Leroch M."/>
            <person name="Levis C."/>
            <person name="Mauceli E."/>
            <person name="Neuveglise C."/>
            <person name="Oeser B."/>
            <person name="Pearson M."/>
            <person name="Poulain J."/>
            <person name="Poussereau N."/>
            <person name="Quesneville H."/>
            <person name="Rascle C."/>
            <person name="Schumacher J."/>
            <person name="Segurens B."/>
            <person name="Sexton A."/>
            <person name="Silva E."/>
            <person name="Sirven C."/>
            <person name="Soanes D.M."/>
            <person name="Talbot N.J."/>
            <person name="Templeton M."/>
            <person name="Yandava C."/>
            <person name="Yarden O."/>
            <person name="Zeng Q."/>
            <person name="Rollins J.A."/>
            <person name="Lebrun M.H."/>
            <person name="Dickman M."/>
        </authorList>
    </citation>
    <scope>NUCLEOTIDE SEQUENCE [LARGE SCALE GENOMIC DNA]</scope>
    <source>
        <strain evidence="2">T4</strain>
    </source>
</reference>
<sequence length="91" mass="10108">MSPENWTLALPFTKNSNYNILSASAFVTPRSFLQIHQSLITLSFKTTSISPHNELSTTLTIKIGSAMNEWDLLTLTTKSSTHIITGVFLVH</sequence>
<protein>
    <submittedName>
        <fullName evidence="1">Uncharacterized protein</fullName>
    </submittedName>
</protein>
<proteinExistence type="predicted"/>
<accession>G2YFA8</accession>
<gene>
    <name evidence="1" type="ORF">BofuT4_uP090020.1</name>
</gene>
<dbReference type="EMBL" id="FQ790325">
    <property type="protein sequence ID" value="CCD50315.1"/>
    <property type="molecule type" value="Genomic_DNA"/>
</dbReference>
<dbReference type="Proteomes" id="UP000008177">
    <property type="component" value="Unplaced contigs"/>
</dbReference>
<name>G2YFA8_BOTF4</name>
<evidence type="ECO:0000313" key="2">
    <source>
        <dbReference type="Proteomes" id="UP000008177"/>
    </source>
</evidence>
<dbReference type="STRING" id="999810.G2YFA8"/>